<feature type="region of interest" description="Disordered" evidence="1">
    <location>
        <begin position="74"/>
        <end position="144"/>
    </location>
</feature>
<evidence type="ECO:0000256" key="1">
    <source>
        <dbReference type="SAM" id="MobiDB-lite"/>
    </source>
</evidence>
<comment type="caution">
    <text evidence="3">The sequence shown here is derived from an EMBL/GenBank/DDBJ whole genome shotgun (WGS) entry which is preliminary data.</text>
</comment>
<dbReference type="PANTHER" id="PTHR28187:SF1">
    <property type="entry name" value="PROTEIN RCR1-RELATED"/>
    <property type="match status" value="1"/>
</dbReference>
<evidence type="ECO:0000313" key="4">
    <source>
        <dbReference type="Proteomes" id="UP001583280"/>
    </source>
</evidence>
<dbReference type="Pfam" id="PF12273">
    <property type="entry name" value="RCR"/>
    <property type="match status" value="1"/>
</dbReference>
<gene>
    <name evidence="3" type="ORF">Cpir12675_005454</name>
</gene>
<feature type="transmembrane region" description="Helical" evidence="2">
    <location>
        <begin position="34"/>
        <end position="55"/>
    </location>
</feature>
<keyword evidence="2" id="KW-1133">Transmembrane helix</keyword>
<organism evidence="3 4">
    <name type="scientific">Ceratocystis pirilliformis</name>
    <dbReference type="NCBI Taxonomy" id="259994"/>
    <lineage>
        <taxon>Eukaryota</taxon>
        <taxon>Fungi</taxon>
        <taxon>Dikarya</taxon>
        <taxon>Ascomycota</taxon>
        <taxon>Pezizomycotina</taxon>
        <taxon>Sordariomycetes</taxon>
        <taxon>Hypocreomycetidae</taxon>
        <taxon>Microascales</taxon>
        <taxon>Ceratocystidaceae</taxon>
        <taxon>Ceratocystis</taxon>
    </lineage>
</organism>
<reference evidence="3 4" key="1">
    <citation type="journal article" date="2024" name="IMA Fungus">
        <title>IMA Genome - F19 : A genome assembly and annotation guide to empower mycologists, including annotated draft genome sequences of Ceratocystis pirilliformis, Diaporthe australafricana, Fusarium ophioides, Paecilomyces lecythidis, and Sporothrix stenoceras.</title>
        <authorList>
            <person name="Aylward J."/>
            <person name="Wilson A.M."/>
            <person name="Visagie C.M."/>
            <person name="Spraker J."/>
            <person name="Barnes I."/>
            <person name="Buitendag C."/>
            <person name="Ceriani C."/>
            <person name="Del Mar Angel L."/>
            <person name="du Plessis D."/>
            <person name="Fuchs T."/>
            <person name="Gasser K."/>
            <person name="Kramer D."/>
            <person name="Li W."/>
            <person name="Munsamy K."/>
            <person name="Piso A."/>
            <person name="Price J.L."/>
            <person name="Sonnekus B."/>
            <person name="Thomas C."/>
            <person name="van der Nest A."/>
            <person name="van Dijk A."/>
            <person name="van Heerden A."/>
            <person name="van Vuuren N."/>
            <person name="Yilmaz N."/>
            <person name="Duong T.A."/>
            <person name="van der Merwe N.A."/>
            <person name="Wingfield M.J."/>
            <person name="Wingfield B.D."/>
        </authorList>
    </citation>
    <scope>NUCLEOTIDE SEQUENCE [LARGE SCALE GENOMIC DNA]</scope>
    <source>
        <strain evidence="3 4">CMW 12675</strain>
    </source>
</reference>
<evidence type="ECO:0000256" key="2">
    <source>
        <dbReference type="SAM" id="Phobius"/>
    </source>
</evidence>
<keyword evidence="2" id="KW-0812">Transmembrane</keyword>
<keyword evidence="2" id="KW-0472">Membrane</keyword>
<dbReference type="InterPro" id="IPR020999">
    <property type="entry name" value="Chitin_synth_reg_RCR"/>
</dbReference>
<keyword evidence="4" id="KW-1185">Reference proteome</keyword>
<evidence type="ECO:0000313" key="3">
    <source>
        <dbReference type="EMBL" id="KAL1890284.1"/>
    </source>
</evidence>
<proteinExistence type="predicted"/>
<sequence>MPSLNILQPRRTCYYRNNGFYDCDDSNWHSWGRWIALAVIVACSIICFVLIACINSRRRRRHGGRPIYGTGWMAPLPKYSENLPPGHQPYNQSMPQNGYYAPPPPAYGQQSNQALGQSGAIPLQQPQPTYTGDYAPPTGPPPGK</sequence>
<dbReference type="EMBL" id="JAWDJO010000187">
    <property type="protein sequence ID" value="KAL1890284.1"/>
    <property type="molecule type" value="Genomic_DNA"/>
</dbReference>
<evidence type="ECO:0008006" key="5">
    <source>
        <dbReference type="Google" id="ProtNLM"/>
    </source>
</evidence>
<protein>
    <recommendedName>
        <fullName evidence="5">Protein RCR2</fullName>
    </recommendedName>
</protein>
<dbReference type="PANTHER" id="PTHR28187">
    <property type="entry name" value="PROTEIN RCR1-RELATED"/>
    <property type="match status" value="1"/>
</dbReference>
<accession>A0ABR3YSF6</accession>
<dbReference type="Proteomes" id="UP001583280">
    <property type="component" value="Unassembled WGS sequence"/>
</dbReference>
<name>A0ABR3YSF6_9PEZI</name>